<evidence type="ECO:0000313" key="3">
    <source>
        <dbReference type="Proteomes" id="UP000267029"/>
    </source>
</evidence>
<feature type="compositionally biased region" description="Polar residues" evidence="1">
    <location>
        <begin position="1"/>
        <end position="15"/>
    </location>
</feature>
<reference evidence="4" key="1">
    <citation type="submission" date="2017-02" db="UniProtKB">
        <authorList>
            <consortium name="WormBaseParasite"/>
        </authorList>
    </citation>
    <scope>IDENTIFICATION</scope>
</reference>
<dbReference type="Proteomes" id="UP000267029">
    <property type="component" value="Unassembled WGS sequence"/>
</dbReference>
<dbReference type="WBParaSite" id="MCOS_0000094801-mRNA-1">
    <property type="protein sequence ID" value="MCOS_0000094801-mRNA-1"/>
    <property type="gene ID" value="MCOS_0000094801"/>
</dbReference>
<protein>
    <submittedName>
        <fullName evidence="2 4">Uncharacterized protein</fullName>
    </submittedName>
</protein>
<feature type="compositionally biased region" description="Polar residues" evidence="1">
    <location>
        <begin position="84"/>
        <end position="95"/>
    </location>
</feature>
<dbReference type="AlphaFoldDB" id="A0A0R3U341"/>
<organism evidence="4">
    <name type="scientific">Mesocestoides corti</name>
    <name type="common">Flatworm</name>
    <dbReference type="NCBI Taxonomy" id="53468"/>
    <lineage>
        <taxon>Eukaryota</taxon>
        <taxon>Metazoa</taxon>
        <taxon>Spiralia</taxon>
        <taxon>Lophotrochozoa</taxon>
        <taxon>Platyhelminthes</taxon>
        <taxon>Cestoda</taxon>
        <taxon>Eucestoda</taxon>
        <taxon>Cyclophyllidea</taxon>
        <taxon>Mesocestoididae</taxon>
        <taxon>Mesocestoides</taxon>
    </lineage>
</organism>
<evidence type="ECO:0000313" key="2">
    <source>
        <dbReference type="EMBL" id="VDD74946.1"/>
    </source>
</evidence>
<name>A0A0R3U341_MESCO</name>
<gene>
    <name evidence="2" type="ORF">MCOS_LOCUS949</name>
</gene>
<feature type="region of interest" description="Disordered" evidence="1">
    <location>
        <begin position="58"/>
        <end position="95"/>
    </location>
</feature>
<reference evidence="2 3" key="2">
    <citation type="submission" date="2018-10" db="EMBL/GenBank/DDBJ databases">
        <authorList>
            <consortium name="Pathogen Informatics"/>
        </authorList>
    </citation>
    <scope>NUCLEOTIDE SEQUENCE [LARGE SCALE GENOMIC DNA]</scope>
</reference>
<evidence type="ECO:0000313" key="4">
    <source>
        <dbReference type="WBParaSite" id="MCOS_0000094801-mRNA-1"/>
    </source>
</evidence>
<sequence>MKSHTLTVRVSTGNVRGSGRTLRGPADGVATTALAFSTFPPSFLLTIFKSPFHLLLPSPTTSEPLASPHVQQPPGYTCRRLTRPLQSTLSHQDTA</sequence>
<dbReference type="EMBL" id="UXSR01000100">
    <property type="protein sequence ID" value="VDD74946.1"/>
    <property type="molecule type" value="Genomic_DNA"/>
</dbReference>
<feature type="region of interest" description="Disordered" evidence="1">
    <location>
        <begin position="1"/>
        <end position="23"/>
    </location>
</feature>
<evidence type="ECO:0000256" key="1">
    <source>
        <dbReference type="SAM" id="MobiDB-lite"/>
    </source>
</evidence>
<keyword evidence="3" id="KW-1185">Reference proteome</keyword>
<accession>A0A0R3U341</accession>
<feature type="compositionally biased region" description="Low complexity" evidence="1">
    <location>
        <begin position="58"/>
        <end position="68"/>
    </location>
</feature>
<proteinExistence type="predicted"/>